<gene>
    <name evidence="2" type="ORF">ACFPZ3_12820</name>
</gene>
<protein>
    <submittedName>
        <fullName evidence="2">CHAT domain-containing protein</fullName>
    </submittedName>
</protein>
<dbReference type="InterPro" id="IPR024983">
    <property type="entry name" value="CHAT_dom"/>
</dbReference>
<evidence type="ECO:0000313" key="2">
    <source>
        <dbReference type="EMBL" id="MFC5824734.1"/>
    </source>
</evidence>
<dbReference type="PANTHER" id="PTHR19959:SF119">
    <property type="entry name" value="FUNGAL LIPASE-LIKE DOMAIN-CONTAINING PROTEIN"/>
    <property type="match status" value="1"/>
</dbReference>
<evidence type="ECO:0000259" key="1">
    <source>
        <dbReference type="Pfam" id="PF12770"/>
    </source>
</evidence>
<dbReference type="Proteomes" id="UP001596058">
    <property type="component" value="Unassembled WGS sequence"/>
</dbReference>
<dbReference type="Pfam" id="PF12770">
    <property type="entry name" value="CHAT"/>
    <property type="match status" value="1"/>
</dbReference>
<evidence type="ECO:0000313" key="3">
    <source>
        <dbReference type="Proteomes" id="UP001596058"/>
    </source>
</evidence>
<proteinExistence type="predicted"/>
<comment type="caution">
    <text evidence="2">The sequence shown here is derived from an EMBL/GenBank/DDBJ whole genome shotgun (WGS) entry which is preliminary data.</text>
</comment>
<accession>A0ABW1CGE8</accession>
<dbReference type="PANTHER" id="PTHR19959">
    <property type="entry name" value="KINESIN LIGHT CHAIN"/>
    <property type="match status" value="1"/>
</dbReference>
<dbReference type="InterPro" id="IPR011990">
    <property type="entry name" value="TPR-like_helical_dom_sf"/>
</dbReference>
<dbReference type="EMBL" id="JBHSPA010000016">
    <property type="protein sequence ID" value="MFC5824734.1"/>
    <property type="molecule type" value="Genomic_DNA"/>
</dbReference>
<reference evidence="3" key="1">
    <citation type="journal article" date="2019" name="Int. J. Syst. Evol. Microbiol.">
        <title>The Global Catalogue of Microorganisms (GCM) 10K type strain sequencing project: providing services to taxonomists for standard genome sequencing and annotation.</title>
        <authorList>
            <consortium name="The Broad Institute Genomics Platform"/>
            <consortium name="The Broad Institute Genome Sequencing Center for Infectious Disease"/>
            <person name="Wu L."/>
            <person name="Ma J."/>
        </authorList>
    </citation>
    <scope>NUCLEOTIDE SEQUENCE [LARGE SCALE GENOMIC DNA]</scope>
    <source>
        <strain evidence="3">CCUG 53903</strain>
    </source>
</reference>
<dbReference type="RefSeq" id="WP_379514255.1">
    <property type="nucleotide sequence ID" value="NZ_JBHSPA010000016.1"/>
</dbReference>
<sequence length="1301" mass="140131">MTERERLMQAIRTRLDRFSGDRWQLLEPEGRAEARRLARIVENDPGDTLAHQILAWFHFSRHLAQPEGEGELDLGDAISAGMTCFMGGLPNESLPKHLLPLVADHADLLLNDQLRRVLRTTEPDQLWYPVWLCRRVLAALPEGDARRSDMLHRLAIVLQVRFRLTGDPNDLDEAIDAVRQAVDAATVDHPLVADMFETLEMALETKLRRGWTPAGLDQMIDAARQALAAASGRAGRFGALGTRWLLGTLHGGRAMTLPVGADQPDMRAAVEEFTVCFVAGIPEAALPERMLPVLAVEAIPAATDLLQQAPHATDPDVPAITVRMWRRILDHLPADHQGRAGMLSNLSIALQIQFERDGGRDIINEAVETAQQAVDATDPRHPDWAGRLSNLASALQFQIQHEGGTADLDKAVATARQTLSVAAGNHPARPVMLANLSVVLQIRFEREGELTDLDEAVDMGRQSVRATPSNDPYLVGRLNALGVALQLKFTHGGDLAVLDEAIDVSQRALAATSDDQPNRSVPLQTLGFALLTRFMHVEDPADLEQGIAANEQAVRVAPPGRPDRAGMFGNLSVALLLWFERGGGPAALDRAVTAARQAVDATSAGHPSLARHLSNLAAVIRVRYEQGGDPADLDEAIRSARRALGAIHDAHPYQATVLGNLSMALRARYKRGGDPADLDKAVDLGRQAVGAGPPDRPDRIGRLIEFGATLQARMERSGMAADEEEALETYAEAAAMTSAAPSLRIDAAWRAARLAAATAPARAADLLDGAVRLLPDVSPRRLRQTHRQNMIGRFAGLAAEAAAAALNDPSGSADERAVRALRLLEAGRAVLLSQTLQTRSDLTTLREQHPQLAERYVQVRDRLDRPAAPAGLTAPELPEGRLEPDAAAAAEPDRHQLAAELADLQARIRDLAGFASFALPPTVEELMDQASEGPVVTFNISPSRCDALLLTKTGVTALELPELTHTALGDQINAFHQALADASDPAVQERLREILAWLWDVAAGPVLHALGHDRPPPSGTDLLRRPRIWWAPGGPMGLLPIHAAGHHQQSDPEQRTVMDRVVSSYIPTIGALRHARRPYAPASPGPVPALVVAMPTTPGLAGGGPLRQVARESGMLRDRLPGCVVLTEPDPPATGRPEAGQVPTTKRNVLDQLSGRAVAHFACHGVSDAADPSLSRLLLHDHAEDPLTVASLAPVILGNARLAYLSACNTALTSVPDLLDEAIHLATAFQLTGFAHVIGTMWEINDRYAVRIADAFYAELTRGETVDAGRSAYALHRAVQRVRERVPLTPSAWASHLHAGA</sequence>
<organism evidence="2 3">
    <name type="scientific">Nonomuraea insulae</name>
    <dbReference type="NCBI Taxonomy" id="1616787"/>
    <lineage>
        <taxon>Bacteria</taxon>
        <taxon>Bacillati</taxon>
        <taxon>Actinomycetota</taxon>
        <taxon>Actinomycetes</taxon>
        <taxon>Streptosporangiales</taxon>
        <taxon>Streptosporangiaceae</taxon>
        <taxon>Nonomuraea</taxon>
    </lineage>
</organism>
<name>A0ABW1CGE8_9ACTN</name>
<dbReference type="Pfam" id="PF13374">
    <property type="entry name" value="TPR_10"/>
    <property type="match status" value="2"/>
</dbReference>
<feature type="domain" description="CHAT" evidence="1">
    <location>
        <begin position="993"/>
        <end position="1300"/>
    </location>
</feature>
<dbReference type="Gene3D" id="1.25.40.10">
    <property type="entry name" value="Tetratricopeptide repeat domain"/>
    <property type="match status" value="2"/>
</dbReference>
<dbReference type="SUPFAM" id="SSF48452">
    <property type="entry name" value="TPR-like"/>
    <property type="match status" value="1"/>
</dbReference>
<keyword evidence="3" id="KW-1185">Reference proteome</keyword>